<keyword evidence="2" id="KW-1185">Reference proteome</keyword>
<comment type="caution">
    <text evidence="1">The sequence shown here is derived from an EMBL/GenBank/DDBJ whole genome shotgun (WGS) entry which is preliminary data.</text>
</comment>
<evidence type="ECO:0000313" key="2">
    <source>
        <dbReference type="Proteomes" id="UP001618531"/>
    </source>
</evidence>
<name>A0ABW8HRA2_9BACL</name>
<organism evidence="1 2">
    <name type="scientific">Paenibacillus illinoisensis</name>
    <dbReference type="NCBI Taxonomy" id="59845"/>
    <lineage>
        <taxon>Bacteria</taxon>
        <taxon>Bacillati</taxon>
        <taxon>Bacillota</taxon>
        <taxon>Bacilli</taxon>
        <taxon>Bacillales</taxon>
        <taxon>Paenibacillaceae</taxon>
        <taxon>Paenibacillus</taxon>
    </lineage>
</organism>
<dbReference type="Proteomes" id="UP001618531">
    <property type="component" value="Unassembled WGS sequence"/>
</dbReference>
<dbReference type="RefSeq" id="WP_402873442.1">
    <property type="nucleotide sequence ID" value="NZ_JBIYSL010000002.1"/>
</dbReference>
<gene>
    <name evidence="1" type="ORF">ACINKY_08170</name>
</gene>
<proteinExistence type="predicted"/>
<dbReference type="EMBL" id="JBIYSL010000002">
    <property type="protein sequence ID" value="MFK0522176.1"/>
    <property type="molecule type" value="Genomic_DNA"/>
</dbReference>
<evidence type="ECO:0000313" key="1">
    <source>
        <dbReference type="EMBL" id="MFK0522176.1"/>
    </source>
</evidence>
<protein>
    <submittedName>
        <fullName evidence="1">Uncharacterized protein</fullName>
    </submittedName>
</protein>
<accession>A0ABW8HRA2</accession>
<sequence length="221" mass="26445">MIEYNLITTKNSVKPNYDISNKDFYFEIYVSPGEEVCLLGKIDNNYICWCSITKVTQLNTNEEIINYLLSQSTERLYSSHYQVLGSRYEEIRKWHSFIVTKHWHKGQYWYRSPVSNCFFGTPPYNNGSFLATEIQKFFLMELSKCQYRLIDNVYVKVLSRYKDILMKENSPEYYLEMLPIKEIINSESYLKLCSNDEIRILYLECFDQCTNLYNLYMTASR</sequence>
<reference evidence="1 2" key="1">
    <citation type="submission" date="2024-11" db="EMBL/GenBank/DDBJ databases">
        <title>Identification and Characterization of a Novel Fosfomycin Bacillithiol Transferase FosB8 in Paenibacillus illinoisensis.</title>
        <authorList>
            <person name="Lu W."/>
        </authorList>
    </citation>
    <scope>NUCLEOTIDE SEQUENCE [LARGE SCALE GENOMIC DNA]</scope>
    <source>
        <strain evidence="1 2">WP77</strain>
    </source>
</reference>